<keyword evidence="5" id="KW-0378">Hydrolase</keyword>
<dbReference type="SUPFAM" id="SSF48537">
    <property type="entry name" value="Phospholipase C/P1 nuclease"/>
    <property type="match status" value="1"/>
</dbReference>
<name>A0AB34FJ44_9HYPO</name>
<evidence type="ECO:0000256" key="1">
    <source>
        <dbReference type="ARBA" id="ARBA00009547"/>
    </source>
</evidence>
<evidence type="ECO:0000313" key="10">
    <source>
        <dbReference type="Proteomes" id="UP001163105"/>
    </source>
</evidence>
<evidence type="ECO:0000256" key="2">
    <source>
        <dbReference type="ARBA" id="ARBA00022722"/>
    </source>
</evidence>
<dbReference type="GO" id="GO:0046872">
    <property type="term" value="F:metal ion binding"/>
    <property type="evidence" value="ECO:0007669"/>
    <property type="project" value="UniProtKB-KW"/>
</dbReference>
<keyword evidence="7" id="KW-0325">Glycoprotein</keyword>
<feature type="signal peptide" evidence="8">
    <location>
        <begin position="1"/>
        <end position="20"/>
    </location>
</feature>
<dbReference type="InterPro" id="IPR003154">
    <property type="entry name" value="S1/P1nuclease"/>
</dbReference>
<dbReference type="InterPro" id="IPR008947">
    <property type="entry name" value="PLipase_C/P1_nuclease_dom_sf"/>
</dbReference>
<keyword evidence="3" id="KW-0479">Metal-binding</keyword>
<keyword evidence="2" id="KW-0540">Nuclease</keyword>
<feature type="chain" id="PRO_5044209664" evidence="8">
    <location>
        <begin position="21"/>
        <end position="207"/>
    </location>
</feature>
<dbReference type="PANTHER" id="PTHR33146:SF26">
    <property type="entry name" value="ENDONUCLEASE 4"/>
    <property type="match status" value="1"/>
</dbReference>
<dbReference type="GO" id="GO:0003676">
    <property type="term" value="F:nucleic acid binding"/>
    <property type="evidence" value="ECO:0007669"/>
    <property type="project" value="InterPro"/>
</dbReference>
<dbReference type="AlphaFoldDB" id="A0AB34FJ44"/>
<proteinExistence type="inferred from homology"/>
<dbReference type="GO" id="GO:0006308">
    <property type="term" value="P:DNA catabolic process"/>
    <property type="evidence" value="ECO:0007669"/>
    <property type="project" value="InterPro"/>
</dbReference>
<dbReference type="GO" id="GO:0016788">
    <property type="term" value="F:hydrolase activity, acting on ester bonds"/>
    <property type="evidence" value="ECO:0007669"/>
    <property type="project" value="InterPro"/>
</dbReference>
<dbReference type="Gene3D" id="1.10.575.10">
    <property type="entry name" value="P1 Nuclease"/>
    <property type="match status" value="2"/>
</dbReference>
<dbReference type="GO" id="GO:0004519">
    <property type="term" value="F:endonuclease activity"/>
    <property type="evidence" value="ECO:0007669"/>
    <property type="project" value="UniProtKB-KW"/>
</dbReference>
<keyword evidence="10" id="KW-1185">Reference proteome</keyword>
<evidence type="ECO:0000256" key="7">
    <source>
        <dbReference type="ARBA" id="ARBA00023180"/>
    </source>
</evidence>
<organism evidence="9 10">
    <name type="scientific">Purpureocillium lavendulum</name>
    <dbReference type="NCBI Taxonomy" id="1247861"/>
    <lineage>
        <taxon>Eukaryota</taxon>
        <taxon>Fungi</taxon>
        <taxon>Dikarya</taxon>
        <taxon>Ascomycota</taxon>
        <taxon>Pezizomycotina</taxon>
        <taxon>Sordariomycetes</taxon>
        <taxon>Hypocreomycetidae</taxon>
        <taxon>Hypocreales</taxon>
        <taxon>Ophiocordycipitaceae</taxon>
        <taxon>Purpureocillium</taxon>
    </lineage>
</organism>
<evidence type="ECO:0000256" key="3">
    <source>
        <dbReference type="ARBA" id="ARBA00022723"/>
    </source>
</evidence>
<dbReference type="CDD" id="cd11010">
    <property type="entry name" value="S1-P1_nuclease"/>
    <property type="match status" value="1"/>
</dbReference>
<gene>
    <name evidence="9" type="primary">NUCS</name>
    <name evidence="9" type="ORF">O9K51_08589</name>
</gene>
<comment type="similarity">
    <text evidence="1">Belongs to the nuclease type I family.</text>
</comment>
<keyword evidence="4" id="KW-0255">Endonuclease</keyword>
<dbReference type="Pfam" id="PF02265">
    <property type="entry name" value="S1-P1_nuclease"/>
    <property type="match status" value="1"/>
</dbReference>
<reference evidence="9" key="1">
    <citation type="submission" date="2023-01" db="EMBL/GenBank/DDBJ databases">
        <title>The growth and conidiation of Purpureocillium lavendulum are regulated by nitrogen source and histone H3K14 acetylation.</title>
        <authorList>
            <person name="Tang P."/>
            <person name="Han J."/>
            <person name="Zhang C."/>
            <person name="Tang P."/>
            <person name="Qi F."/>
            <person name="Zhang K."/>
            <person name="Liang L."/>
        </authorList>
    </citation>
    <scope>NUCLEOTIDE SEQUENCE</scope>
    <source>
        <strain evidence="9">YMF1.00683</strain>
    </source>
</reference>
<evidence type="ECO:0000256" key="5">
    <source>
        <dbReference type="ARBA" id="ARBA00022801"/>
    </source>
</evidence>
<evidence type="ECO:0000256" key="6">
    <source>
        <dbReference type="ARBA" id="ARBA00023157"/>
    </source>
</evidence>
<keyword evidence="8" id="KW-0732">Signal</keyword>
<evidence type="ECO:0000256" key="8">
    <source>
        <dbReference type="SAM" id="SignalP"/>
    </source>
</evidence>
<comment type="caution">
    <text evidence="9">The sequence shown here is derived from an EMBL/GenBank/DDBJ whole genome shotgun (WGS) entry which is preliminary data.</text>
</comment>
<protein>
    <submittedName>
        <fullName evidence="9">Nuclease S1</fullName>
    </submittedName>
</protein>
<evidence type="ECO:0000313" key="9">
    <source>
        <dbReference type="EMBL" id="KAJ6439178.1"/>
    </source>
</evidence>
<dbReference type="Proteomes" id="UP001163105">
    <property type="component" value="Unassembled WGS sequence"/>
</dbReference>
<accession>A0AB34FJ44</accession>
<evidence type="ECO:0000256" key="4">
    <source>
        <dbReference type="ARBA" id="ARBA00022759"/>
    </source>
</evidence>
<dbReference type="EMBL" id="JAQHRD010000007">
    <property type="protein sequence ID" value="KAJ6439178.1"/>
    <property type="molecule type" value="Genomic_DNA"/>
</dbReference>
<keyword evidence="6" id="KW-1015">Disulfide bond</keyword>
<sequence>MTVILNAVSLTLVLLPEVIAWGSLGHITTAYLAGQFVSNSTEAYYKDLLKNGGNDYLSSVSLWAESFKHTESGRFTETFYFIDAHDNPPMSCNSLDHALSKSRRADAARFIIHFLGDLHQPLHNEDVGRGATRIPVKWEGTPLDVHHVWDSSIAEKLIGGLHGKPAPLAHMWANQLAVEITHGKFKAEKAAWLMDFNITKPNATAMS</sequence>
<dbReference type="PANTHER" id="PTHR33146">
    <property type="entry name" value="ENDONUCLEASE 4"/>
    <property type="match status" value="1"/>
</dbReference>